<organism evidence="1 2">
    <name type="scientific">Caerostris extrusa</name>
    <name type="common">Bark spider</name>
    <name type="synonym">Caerostris bankana</name>
    <dbReference type="NCBI Taxonomy" id="172846"/>
    <lineage>
        <taxon>Eukaryota</taxon>
        <taxon>Metazoa</taxon>
        <taxon>Ecdysozoa</taxon>
        <taxon>Arthropoda</taxon>
        <taxon>Chelicerata</taxon>
        <taxon>Arachnida</taxon>
        <taxon>Araneae</taxon>
        <taxon>Araneomorphae</taxon>
        <taxon>Entelegynae</taxon>
        <taxon>Araneoidea</taxon>
        <taxon>Araneidae</taxon>
        <taxon>Caerostris</taxon>
    </lineage>
</organism>
<dbReference type="AlphaFoldDB" id="A0AAV4XI92"/>
<comment type="caution">
    <text evidence="1">The sequence shown here is derived from an EMBL/GenBank/DDBJ whole genome shotgun (WGS) entry which is preliminary data.</text>
</comment>
<dbReference type="Proteomes" id="UP001054945">
    <property type="component" value="Unassembled WGS sequence"/>
</dbReference>
<gene>
    <name evidence="1" type="ORF">CEXT_370841</name>
</gene>
<reference evidence="1 2" key="1">
    <citation type="submission" date="2021-06" db="EMBL/GenBank/DDBJ databases">
        <title>Caerostris extrusa draft genome.</title>
        <authorList>
            <person name="Kono N."/>
            <person name="Arakawa K."/>
        </authorList>
    </citation>
    <scope>NUCLEOTIDE SEQUENCE [LARGE SCALE GENOMIC DNA]</scope>
</reference>
<proteinExistence type="predicted"/>
<protein>
    <submittedName>
        <fullName evidence="1">Uncharacterized protein</fullName>
    </submittedName>
</protein>
<keyword evidence="2" id="KW-1185">Reference proteome</keyword>
<evidence type="ECO:0000313" key="2">
    <source>
        <dbReference type="Proteomes" id="UP001054945"/>
    </source>
</evidence>
<dbReference type="EMBL" id="BPLR01017696">
    <property type="protein sequence ID" value="GIY93719.1"/>
    <property type="molecule type" value="Genomic_DNA"/>
</dbReference>
<accession>A0AAV4XI92</accession>
<name>A0AAV4XI92_CAEEX</name>
<evidence type="ECO:0000313" key="1">
    <source>
        <dbReference type="EMBL" id="GIY93719.1"/>
    </source>
</evidence>
<sequence length="85" mass="9730">MTASGVSSFYRVTFHYHEGFHLVLQKQINVPISHTNGGIQGASSRDLLLHHKKYRALKGKTATVELCASVNSLFYCRWDLFNYRL</sequence>